<evidence type="ECO:0000256" key="1">
    <source>
        <dbReference type="SAM" id="MobiDB-lite"/>
    </source>
</evidence>
<gene>
    <name evidence="2" type="ORF">SSV_0986</name>
</gene>
<reference evidence="2 3" key="1">
    <citation type="submission" date="2015-01" db="EMBL/GenBank/DDBJ databases">
        <authorList>
            <person name="Pelicic Vladimir"/>
        </authorList>
    </citation>
    <scope>NUCLEOTIDE SEQUENCE [LARGE SCALE GENOMIC DNA]</scope>
    <source>
        <strain evidence="2 3">2908</strain>
    </source>
</reference>
<accession>A0A0B7GKU5</accession>
<feature type="compositionally biased region" description="Acidic residues" evidence="1">
    <location>
        <begin position="366"/>
        <end position="380"/>
    </location>
</feature>
<protein>
    <submittedName>
        <fullName evidence="2">Uncharacterized protein</fullName>
    </submittedName>
</protein>
<feature type="region of interest" description="Disordered" evidence="1">
    <location>
        <begin position="359"/>
        <end position="380"/>
    </location>
</feature>
<dbReference type="EMBL" id="CDMW01000001">
    <property type="protein sequence ID" value="CEL90286.1"/>
    <property type="molecule type" value="Genomic_DNA"/>
</dbReference>
<sequence>MKVDFELLLKPKIQDGDLRQLFWESFERIHDINRLEKTNTLTYNFPEDNPLQFKTIIRKSDSILHCRLKATVDVHWRKAYFYDKFRARISGVLSQHFEVTHYSADLSAYYAKKCYSTLLDYETNLRKIFYFIYHFYDVTDATAGRKKQTLNAYVEDLDLSQLEKLLFAKAWLAVGDSYEFCDIIKDSNLYEKLQNLTEKIEFRSLWEVNIKPLLPKHNIDEEVITKIRNVRNKVAHHKEMSFNDWKFCKNEVRTYANIFHKIQDELLERKFYQNTKVSTVALQGLLEMSKQFQKAVEAYTKTIPAHNAILLGETIAKAMKSITIPRIDISKTIAPAMAEIANSHAERISKIMQKTTIPQIGVLGNDEQESSSENDEEDKE</sequence>
<proteinExistence type="predicted"/>
<evidence type="ECO:0000313" key="3">
    <source>
        <dbReference type="Proteomes" id="UP000183504"/>
    </source>
</evidence>
<name>A0A0B7GKU5_STRSA</name>
<dbReference type="AlphaFoldDB" id="A0A0B7GKU5"/>
<organism evidence="2 3">
    <name type="scientific">Streptococcus sanguinis</name>
    <dbReference type="NCBI Taxonomy" id="1305"/>
    <lineage>
        <taxon>Bacteria</taxon>
        <taxon>Bacillati</taxon>
        <taxon>Bacillota</taxon>
        <taxon>Bacilli</taxon>
        <taxon>Lactobacillales</taxon>
        <taxon>Streptococcaceae</taxon>
        <taxon>Streptococcus</taxon>
    </lineage>
</organism>
<dbReference type="Proteomes" id="UP000183504">
    <property type="component" value="Unassembled WGS sequence"/>
</dbReference>
<evidence type="ECO:0000313" key="2">
    <source>
        <dbReference type="EMBL" id="CEL90286.1"/>
    </source>
</evidence>
<dbReference type="RefSeq" id="WP_072073934.1">
    <property type="nucleotide sequence ID" value="NZ_CDMW01000001.1"/>
</dbReference>